<reference evidence="3 4" key="1">
    <citation type="submission" date="2024-10" db="EMBL/GenBank/DDBJ databases">
        <title>Updated reference genomes for cyclostephanoid diatoms.</title>
        <authorList>
            <person name="Roberts W.R."/>
            <person name="Alverson A.J."/>
        </authorList>
    </citation>
    <scope>NUCLEOTIDE SEQUENCE [LARGE SCALE GENOMIC DNA]</scope>
    <source>
        <strain evidence="3 4">AJA010-31</strain>
    </source>
</reference>
<protein>
    <submittedName>
        <fullName evidence="3">Uncharacterized protein</fullName>
    </submittedName>
</protein>
<accession>A0ABD3PNU9</accession>
<dbReference type="AlphaFoldDB" id="A0ABD3PNU9"/>
<proteinExistence type="predicted"/>
<evidence type="ECO:0000313" key="3">
    <source>
        <dbReference type="EMBL" id="KAL3789863.1"/>
    </source>
</evidence>
<evidence type="ECO:0000313" key="4">
    <source>
        <dbReference type="Proteomes" id="UP001530400"/>
    </source>
</evidence>
<feature type="coiled-coil region" evidence="1">
    <location>
        <begin position="111"/>
        <end position="166"/>
    </location>
</feature>
<feature type="region of interest" description="Disordered" evidence="2">
    <location>
        <begin position="64"/>
        <end position="92"/>
    </location>
</feature>
<organism evidence="3 4">
    <name type="scientific">Cyclotella atomus</name>
    <dbReference type="NCBI Taxonomy" id="382360"/>
    <lineage>
        <taxon>Eukaryota</taxon>
        <taxon>Sar</taxon>
        <taxon>Stramenopiles</taxon>
        <taxon>Ochrophyta</taxon>
        <taxon>Bacillariophyta</taxon>
        <taxon>Coscinodiscophyceae</taxon>
        <taxon>Thalassiosirophycidae</taxon>
        <taxon>Stephanodiscales</taxon>
        <taxon>Stephanodiscaceae</taxon>
        <taxon>Cyclotella</taxon>
    </lineage>
</organism>
<keyword evidence="1" id="KW-0175">Coiled coil</keyword>
<sequence>MWNLHLTSLAQKAKEALETIETEINDSVGFEDESGGISSLFKETDATSAAADTNEADYFKVEEEEVSFSEVEPSIKNASESANTDGSEKDADVQWDQCEDADSKNNSITNPSEAVAKIEALEKEMRALKEELAAVKDEIKSYKVTNLELEQQVRDLTEENMSLKMNMAAKDAD</sequence>
<gene>
    <name evidence="3" type="ORF">ACHAWO_011669</name>
</gene>
<name>A0ABD3PNU9_9STRA</name>
<dbReference type="EMBL" id="JALLPJ020000513">
    <property type="protein sequence ID" value="KAL3789863.1"/>
    <property type="molecule type" value="Genomic_DNA"/>
</dbReference>
<keyword evidence="4" id="KW-1185">Reference proteome</keyword>
<comment type="caution">
    <text evidence="3">The sequence shown here is derived from an EMBL/GenBank/DDBJ whole genome shotgun (WGS) entry which is preliminary data.</text>
</comment>
<evidence type="ECO:0000256" key="2">
    <source>
        <dbReference type="SAM" id="MobiDB-lite"/>
    </source>
</evidence>
<evidence type="ECO:0000256" key="1">
    <source>
        <dbReference type="SAM" id="Coils"/>
    </source>
</evidence>
<dbReference type="Proteomes" id="UP001530400">
    <property type="component" value="Unassembled WGS sequence"/>
</dbReference>
<feature type="compositionally biased region" description="Polar residues" evidence="2">
    <location>
        <begin position="76"/>
        <end position="85"/>
    </location>
</feature>